<proteinExistence type="predicted"/>
<dbReference type="Proteomes" id="UP000762676">
    <property type="component" value="Unassembled WGS sequence"/>
</dbReference>
<protein>
    <recommendedName>
        <fullName evidence="4">G-protein coupled receptors family 1 profile domain-containing protein</fullName>
    </recommendedName>
</protein>
<gene>
    <name evidence="2" type="ORF">ElyMa_005403000</name>
</gene>
<keyword evidence="1" id="KW-1133">Transmembrane helix</keyword>
<accession>A0AAV4EGV5</accession>
<evidence type="ECO:0000256" key="1">
    <source>
        <dbReference type="SAM" id="Phobius"/>
    </source>
</evidence>
<keyword evidence="3" id="KW-1185">Reference proteome</keyword>
<sequence>MTQNGVLNRAAVDSLAMNKYNITSDSWMEKPLLSYASLNLLSTINFFVSTIPLSMLGIVTNTANMIVFYNMGLTDSSSLNFFALSVFDFLFSLTSLLVRALHNPLMKELDAYLILRYTGYILGRSICHCMWLCHDDGTGIHREVSMHCVSFDGKDIKAEKRVKKALPL</sequence>
<feature type="transmembrane region" description="Helical" evidence="1">
    <location>
        <begin position="79"/>
        <end position="98"/>
    </location>
</feature>
<keyword evidence="1" id="KW-0812">Transmembrane</keyword>
<dbReference type="AlphaFoldDB" id="A0AAV4EGV5"/>
<name>A0AAV4EGV5_9GAST</name>
<evidence type="ECO:0000313" key="3">
    <source>
        <dbReference type="Proteomes" id="UP000762676"/>
    </source>
</evidence>
<dbReference type="EMBL" id="BMAT01010761">
    <property type="protein sequence ID" value="GFR60223.1"/>
    <property type="molecule type" value="Genomic_DNA"/>
</dbReference>
<comment type="caution">
    <text evidence="2">The sequence shown here is derived from an EMBL/GenBank/DDBJ whole genome shotgun (WGS) entry which is preliminary data.</text>
</comment>
<evidence type="ECO:0000313" key="2">
    <source>
        <dbReference type="EMBL" id="GFR60223.1"/>
    </source>
</evidence>
<keyword evidence="1" id="KW-0472">Membrane</keyword>
<evidence type="ECO:0008006" key="4">
    <source>
        <dbReference type="Google" id="ProtNLM"/>
    </source>
</evidence>
<reference evidence="2 3" key="1">
    <citation type="journal article" date="2021" name="Elife">
        <title>Chloroplast acquisition without the gene transfer in kleptoplastic sea slugs, Plakobranchus ocellatus.</title>
        <authorList>
            <person name="Maeda T."/>
            <person name="Takahashi S."/>
            <person name="Yoshida T."/>
            <person name="Shimamura S."/>
            <person name="Takaki Y."/>
            <person name="Nagai Y."/>
            <person name="Toyoda A."/>
            <person name="Suzuki Y."/>
            <person name="Arimoto A."/>
            <person name="Ishii H."/>
            <person name="Satoh N."/>
            <person name="Nishiyama T."/>
            <person name="Hasebe M."/>
            <person name="Maruyama T."/>
            <person name="Minagawa J."/>
            <person name="Obokata J."/>
            <person name="Shigenobu S."/>
        </authorList>
    </citation>
    <scope>NUCLEOTIDE SEQUENCE [LARGE SCALE GENOMIC DNA]</scope>
</reference>
<feature type="transmembrane region" description="Helical" evidence="1">
    <location>
        <begin position="38"/>
        <end position="59"/>
    </location>
</feature>
<organism evidence="2 3">
    <name type="scientific">Elysia marginata</name>
    <dbReference type="NCBI Taxonomy" id="1093978"/>
    <lineage>
        <taxon>Eukaryota</taxon>
        <taxon>Metazoa</taxon>
        <taxon>Spiralia</taxon>
        <taxon>Lophotrochozoa</taxon>
        <taxon>Mollusca</taxon>
        <taxon>Gastropoda</taxon>
        <taxon>Heterobranchia</taxon>
        <taxon>Euthyneura</taxon>
        <taxon>Panpulmonata</taxon>
        <taxon>Sacoglossa</taxon>
        <taxon>Placobranchoidea</taxon>
        <taxon>Plakobranchidae</taxon>
        <taxon>Elysia</taxon>
    </lineage>
</organism>